<dbReference type="VEuPathDB" id="FungiDB:ATEG_04538"/>
<dbReference type="AlphaFoldDB" id="Q0CP46"/>
<dbReference type="GeneID" id="4320259"/>
<protein>
    <recommendedName>
        <fullName evidence="3">Protein kinase domain-containing protein</fullName>
    </recommendedName>
</protein>
<evidence type="ECO:0008006" key="3">
    <source>
        <dbReference type="Google" id="ProtNLM"/>
    </source>
</evidence>
<gene>
    <name evidence="1" type="ORF">ATEG_04538</name>
</gene>
<reference evidence="2" key="1">
    <citation type="submission" date="2005-09" db="EMBL/GenBank/DDBJ databases">
        <title>Annotation of the Aspergillus terreus NIH2624 genome.</title>
        <authorList>
            <person name="Birren B.W."/>
            <person name="Lander E.S."/>
            <person name="Galagan J.E."/>
            <person name="Nusbaum C."/>
            <person name="Devon K."/>
            <person name="Henn M."/>
            <person name="Ma L.-J."/>
            <person name="Jaffe D.B."/>
            <person name="Butler J."/>
            <person name="Alvarez P."/>
            <person name="Gnerre S."/>
            <person name="Grabherr M."/>
            <person name="Kleber M."/>
            <person name="Mauceli E.W."/>
            <person name="Brockman W."/>
            <person name="Rounsley S."/>
            <person name="Young S.K."/>
            <person name="LaButti K."/>
            <person name="Pushparaj V."/>
            <person name="DeCaprio D."/>
            <person name="Crawford M."/>
            <person name="Koehrsen M."/>
            <person name="Engels R."/>
            <person name="Montgomery P."/>
            <person name="Pearson M."/>
            <person name="Howarth C."/>
            <person name="Larson L."/>
            <person name="Luoma S."/>
            <person name="White J."/>
            <person name="Alvarado L."/>
            <person name="Kodira C.D."/>
            <person name="Zeng Q."/>
            <person name="Oleary S."/>
            <person name="Yandava C."/>
            <person name="Denning D.W."/>
            <person name="Nierman W.C."/>
            <person name="Milne T."/>
            <person name="Madden K."/>
        </authorList>
    </citation>
    <scope>NUCLEOTIDE SEQUENCE [LARGE SCALE GENOMIC DNA]</scope>
    <source>
        <strain evidence="2">NIH 2624 / FGSC A1156</strain>
    </source>
</reference>
<dbReference type="OMA" id="DERIHWP"/>
<evidence type="ECO:0000313" key="2">
    <source>
        <dbReference type="Proteomes" id="UP000007963"/>
    </source>
</evidence>
<sequence>MFQRQTIMKKIIDTESRLYQRDVNHFDMHPRNIIVRANESDPNEVGITVIDFGHAIIGRFYDPEGEPEEEAKMLPGQYISPIVRWAVPCESNAMPVSFKCWINWDWNSWLKEQYKDDEVTDHMRSEWMPEDTTTPWPLDCGEESTCNSRKAKPIVISG</sequence>
<dbReference type="Gene3D" id="1.10.510.10">
    <property type="entry name" value="Transferase(Phosphotransferase) domain 1"/>
    <property type="match status" value="1"/>
</dbReference>
<dbReference type="Proteomes" id="UP000007963">
    <property type="component" value="Unassembled WGS sequence"/>
</dbReference>
<organism evidence="1 2">
    <name type="scientific">Aspergillus terreus (strain NIH 2624 / FGSC A1156)</name>
    <dbReference type="NCBI Taxonomy" id="341663"/>
    <lineage>
        <taxon>Eukaryota</taxon>
        <taxon>Fungi</taxon>
        <taxon>Dikarya</taxon>
        <taxon>Ascomycota</taxon>
        <taxon>Pezizomycotina</taxon>
        <taxon>Eurotiomycetes</taxon>
        <taxon>Eurotiomycetidae</taxon>
        <taxon>Eurotiales</taxon>
        <taxon>Aspergillaceae</taxon>
        <taxon>Aspergillus</taxon>
        <taxon>Aspergillus subgen. Circumdati</taxon>
    </lineage>
</organism>
<dbReference type="HOGENOM" id="CLU_1669017_0_0_1"/>
<accession>Q0CP46</accession>
<evidence type="ECO:0000313" key="1">
    <source>
        <dbReference type="EMBL" id="EAU34985.1"/>
    </source>
</evidence>
<name>Q0CP46_ASPTN</name>
<dbReference type="EMBL" id="CH476599">
    <property type="protein sequence ID" value="EAU34985.1"/>
    <property type="molecule type" value="Genomic_DNA"/>
</dbReference>
<dbReference type="RefSeq" id="XP_001213716.1">
    <property type="nucleotide sequence ID" value="XM_001213716.1"/>
</dbReference>
<dbReference type="OrthoDB" id="4267316at2759"/>
<dbReference type="SUPFAM" id="SSF56112">
    <property type="entry name" value="Protein kinase-like (PK-like)"/>
    <property type="match status" value="1"/>
</dbReference>
<dbReference type="InterPro" id="IPR011009">
    <property type="entry name" value="Kinase-like_dom_sf"/>
</dbReference>
<proteinExistence type="predicted"/>